<dbReference type="EMBL" id="GG663370">
    <property type="protein sequence ID" value="EEH05728.1"/>
    <property type="molecule type" value="Genomic_DNA"/>
</dbReference>
<dbReference type="HOGENOM" id="CLU_1874877_0_0_1"/>
<dbReference type="Proteomes" id="UP000001631">
    <property type="component" value="Unassembled WGS sequence"/>
</dbReference>
<evidence type="ECO:0000313" key="1">
    <source>
        <dbReference type="EMBL" id="EEH05728.1"/>
    </source>
</evidence>
<dbReference type="InParanoid" id="C0NS62"/>
<name>C0NS62_AJECG</name>
<organism evidence="1 2">
    <name type="scientific">Ajellomyces capsulatus (strain G186AR / H82 / ATCC MYA-2454 / RMSCC 2432)</name>
    <name type="common">Darling's disease fungus</name>
    <name type="synonym">Histoplasma capsulatum</name>
    <dbReference type="NCBI Taxonomy" id="447093"/>
    <lineage>
        <taxon>Eukaryota</taxon>
        <taxon>Fungi</taxon>
        <taxon>Dikarya</taxon>
        <taxon>Ascomycota</taxon>
        <taxon>Pezizomycotina</taxon>
        <taxon>Eurotiomycetes</taxon>
        <taxon>Eurotiomycetidae</taxon>
        <taxon>Onygenales</taxon>
        <taxon>Ajellomycetaceae</taxon>
        <taxon>Histoplasma</taxon>
    </lineage>
</organism>
<dbReference type="GeneID" id="69039008"/>
<protein>
    <submittedName>
        <fullName evidence="1">Uncharacterized protein</fullName>
    </submittedName>
</protein>
<dbReference type="RefSeq" id="XP_045286209.1">
    <property type="nucleotide sequence ID" value="XM_045433041.1"/>
</dbReference>
<accession>C0NS62</accession>
<proteinExistence type="predicted"/>
<evidence type="ECO:0000313" key="2">
    <source>
        <dbReference type="Proteomes" id="UP000001631"/>
    </source>
</evidence>
<keyword evidence="2" id="KW-1185">Reference proteome</keyword>
<gene>
    <name evidence="1" type="ORF">HCBG_05992</name>
</gene>
<dbReference type="AlphaFoldDB" id="C0NS62"/>
<sequence length="145" mass="16401">MLAVKIHERNLRILKRNNGAQGQHNLAAKWLTARTRVVVGSECVRFTRPDSMPLPKRPISWITQSDVMLQSGMGMFFFFFYDQSDEELLCYTDGKMVIALRPVTALLFDGPGKGMASVGKSKTRSFHSNVDVPRFAGKFPRMFIS</sequence>
<reference evidence="1" key="1">
    <citation type="submission" date="2009-02" db="EMBL/GenBank/DDBJ databases">
        <title>The Genome Sequence of Ajellomyces capsulatus strain G186AR.</title>
        <authorList>
            <consortium name="The Broad Institute Genome Sequencing Platform"/>
            <person name="Champion M."/>
            <person name="Cuomo C."/>
            <person name="Ma L.-J."/>
            <person name="Henn M.R."/>
            <person name="Sil A."/>
            <person name="Goldman B."/>
            <person name="Young S.K."/>
            <person name="Kodira C.D."/>
            <person name="Zeng Q."/>
            <person name="Koehrsen M."/>
            <person name="Alvarado L."/>
            <person name="Berlin A."/>
            <person name="Borenstein D."/>
            <person name="Chen Z."/>
            <person name="Engels R."/>
            <person name="Freedman E."/>
            <person name="Gellesch M."/>
            <person name="Goldberg J."/>
            <person name="Griggs A."/>
            <person name="Gujja S."/>
            <person name="Heiman D."/>
            <person name="Hepburn T."/>
            <person name="Howarth C."/>
            <person name="Jen D."/>
            <person name="Larson L."/>
            <person name="Lewis B."/>
            <person name="Mehta T."/>
            <person name="Park D."/>
            <person name="Pearson M."/>
            <person name="Roberts A."/>
            <person name="Saif S."/>
            <person name="Shea T."/>
            <person name="Shenoy N."/>
            <person name="Sisk P."/>
            <person name="Stolte C."/>
            <person name="Sykes S."/>
            <person name="Walk T."/>
            <person name="White J."/>
            <person name="Yandava C."/>
            <person name="Klein B."/>
            <person name="McEwen J.G."/>
            <person name="Puccia R."/>
            <person name="Goldman G.H."/>
            <person name="Felipe M.S."/>
            <person name="Nino-Vega G."/>
            <person name="San-Blas G."/>
            <person name="Taylor J."/>
            <person name="Mendoza L."/>
            <person name="Galagan J."/>
            <person name="Nusbaum C."/>
            <person name="Birren B."/>
        </authorList>
    </citation>
    <scope>NUCLEOTIDE SEQUENCE</scope>
    <source>
        <strain evidence="1">G186AR</strain>
    </source>
</reference>